<dbReference type="EMBL" id="ML978125">
    <property type="protein sequence ID" value="KAF2099422.1"/>
    <property type="molecule type" value="Genomic_DNA"/>
</dbReference>
<feature type="region of interest" description="Disordered" evidence="7">
    <location>
        <begin position="26"/>
        <end position="46"/>
    </location>
</feature>
<evidence type="ECO:0000313" key="9">
    <source>
        <dbReference type="EMBL" id="KAF2099422.1"/>
    </source>
</evidence>
<dbReference type="AlphaFoldDB" id="A0A9P4IJ38"/>
<dbReference type="InterPro" id="IPR036397">
    <property type="entry name" value="RNaseH_sf"/>
</dbReference>
<keyword evidence="4" id="KW-0378">Hydrolase</keyword>
<evidence type="ECO:0000256" key="4">
    <source>
        <dbReference type="ARBA" id="ARBA00022801"/>
    </source>
</evidence>
<evidence type="ECO:0000313" key="10">
    <source>
        <dbReference type="Proteomes" id="UP000799772"/>
    </source>
</evidence>
<feature type="domain" description="Exonuclease" evidence="8">
    <location>
        <begin position="309"/>
        <end position="471"/>
    </location>
</feature>
<keyword evidence="5" id="KW-0269">Exonuclease</keyword>
<dbReference type="SUPFAM" id="SSF53098">
    <property type="entry name" value="Ribonuclease H-like"/>
    <property type="match status" value="1"/>
</dbReference>
<evidence type="ECO:0000256" key="7">
    <source>
        <dbReference type="SAM" id="MobiDB-lite"/>
    </source>
</evidence>
<dbReference type="GO" id="GO:0004527">
    <property type="term" value="F:exonuclease activity"/>
    <property type="evidence" value="ECO:0007669"/>
    <property type="project" value="UniProtKB-KW"/>
</dbReference>
<name>A0A9P4IJ38_9PEZI</name>
<dbReference type="CDD" id="cd06145">
    <property type="entry name" value="REX1_like"/>
    <property type="match status" value="1"/>
</dbReference>
<evidence type="ECO:0000256" key="1">
    <source>
        <dbReference type="ARBA" id="ARBA00004123"/>
    </source>
</evidence>
<evidence type="ECO:0000256" key="6">
    <source>
        <dbReference type="ARBA" id="ARBA00023242"/>
    </source>
</evidence>
<evidence type="ECO:0000256" key="5">
    <source>
        <dbReference type="ARBA" id="ARBA00022839"/>
    </source>
</evidence>
<dbReference type="SMART" id="SM00479">
    <property type="entry name" value="EXOIII"/>
    <property type="match status" value="1"/>
</dbReference>
<sequence>MGRRKRHIEDEGSVVVRTDFSIVESRATKRRKKKDHGHNNYPEISHSSSARLQSYVKISDLQALVLYVFAQGPSPQWVAVRHASAIQKVVVLMAPGLELGMFNGTLSLDSQEPHGKKSSELESDLSPKQSFDNGATNTISAGEQNDSSKAPLSPDDYYPTKLDADKLPEVLKPLADMFSHVWPIKAPGDDKYSRLFSPLQAMLTAPLPKSKEERKMKGAQPPREAKTWQNQRTSITEFIANSDELRENEYVLHPALFPTGAARAKELELRQKAKQSTDDGWVDTKIEELEEGVVPFSEQEDGSITGGREVLAMDCEMCKTDTEAAELTRISILGWDGSVILDELVKPERPIVDYLTQYSGITKEMLEPVTTTLRDIQEQLLKLITPRTILVGHSLNSDLTALKMTHPFIVDTSIIFPHPRGPPLKSSLKFLAQKYLSRGIQKHHGTTGHDSVEDARAVLDLVKQKCEKGPKWGTSEASGEPIFKRLGRVRRPGPSEAYRTGAVVDWGDPKRGHGSTAEVSIGCENDDQVVEGVKSAIFTARAAPAPFDPAKYVPEVDFVWARLRELEAIRGWWNTSKSADVDQLRSDAIANSSHDENVDTTKEVSKSDLSSAVARTVDRIKAIYAGLPKCTAFVVYTGTGDPRETSRLQALQQQFRKEYQIKKWDELSVKWTDVEEQELRRAVREARAGLGFVVVK</sequence>
<feature type="region of interest" description="Disordered" evidence="7">
    <location>
        <begin position="109"/>
        <end position="159"/>
    </location>
</feature>
<dbReference type="OrthoDB" id="206335at2759"/>
<evidence type="ECO:0000259" key="8">
    <source>
        <dbReference type="SMART" id="SM00479"/>
    </source>
</evidence>
<comment type="subcellular location">
    <subcellularLocation>
        <location evidence="1">Nucleus</location>
    </subcellularLocation>
</comment>
<dbReference type="InterPro" id="IPR013520">
    <property type="entry name" value="Ribonucl_H"/>
</dbReference>
<organism evidence="9 10">
    <name type="scientific">Rhizodiscina lignyota</name>
    <dbReference type="NCBI Taxonomy" id="1504668"/>
    <lineage>
        <taxon>Eukaryota</taxon>
        <taxon>Fungi</taxon>
        <taxon>Dikarya</taxon>
        <taxon>Ascomycota</taxon>
        <taxon>Pezizomycotina</taxon>
        <taxon>Dothideomycetes</taxon>
        <taxon>Pleosporomycetidae</taxon>
        <taxon>Aulographales</taxon>
        <taxon>Rhizodiscinaceae</taxon>
        <taxon>Rhizodiscina</taxon>
    </lineage>
</organism>
<evidence type="ECO:0000256" key="3">
    <source>
        <dbReference type="ARBA" id="ARBA00022722"/>
    </source>
</evidence>
<dbReference type="Pfam" id="PF00929">
    <property type="entry name" value="RNase_T"/>
    <property type="match status" value="1"/>
</dbReference>
<proteinExistence type="inferred from homology"/>
<keyword evidence="3" id="KW-0540">Nuclease</keyword>
<evidence type="ECO:0000256" key="2">
    <source>
        <dbReference type="ARBA" id="ARBA00006357"/>
    </source>
</evidence>
<feature type="compositionally biased region" description="Polar residues" evidence="7">
    <location>
        <begin position="126"/>
        <end position="150"/>
    </location>
</feature>
<dbReference type="InterPro" id="IPR034922">
    <property type="entry name" value="REX1-like_exo"/>
</dbReference>
<gene>
    <name evidence="9" type="ORF">NA57DRAFT_65501</name>
</gene>
<dbReference type="Proteomes" id="UP000799772">
    <property type="component" value="Unassembled WGS sequence"/>
</dbReference>
<dbReference type="PANTHER" id="PTHR12801">
    <property type="entry name" value="RNA EXONUCLEASE REXO1 / RECO3 FAMILY MEMBER-RELATED"/>
    <property type="match status" value="1"/>
</dbReference>
<dbReference type="FunFam" id="3.30.420.10:FF:000019">
    <property type="entry name" value="RNA exonuclease NEF-sp"/>
    <property type="match status" value="1"/>
</dbReference>
<dbReference type="GO" id="GO:0005634">
    <property type="term" value="C:nucleus"/>
    <property type="evidence" value="ECO:0007669"/>
    <property type="project" value="UniProtKB-SubCell"/>
</dbReference>
<comment type="caution">
    <text evidence="9">The sequence shown here is derived from an EMBL/GenBank/DDBJ whole genome shotgun (WGS) entry which is preliminary data.</text>
</comment>
<feature type="compositionally biased region" description="Basic and acidic residues" evidence="7">
    <location>
        <begin position="111"/>
        <end position="120"/>
    </location>
</feature>
<dbReference type="PANTHER" id="PTHR12801:SF115">
    <property type="entry name" value="FI18136P1-RELATED"/>
    <property type="match status" value="1"/>
</dbReference>
<keyword evidence="10" id="KW-1185">Reference proteome</keyword>
<dbReference type="InterPro" id="IPR047021">
    <property type="entry name" value="REXO1/3/4-like"/>
</dbReference>
<protein>
    <recommendedName>
        <fullName evidence="8">Exonuclease domain-containing protein</fullName>
    </recommendedName>
</protein>
<reference evidence="9" key="1">
    <citation type="journal article" date="2020" name="Stud. Mycol.">
        <title>101 Dothideomycetes genomes: a test case for predicting lifestyles and emergence of pathogens.</title>
        <authorList>
            <person name="Haridas S."/>
            <person name="Albert R."/>
            <person name="Binder M."/>
            <person name="Bloem J."/>
            <person name="Labutti K."/>
            <person name="Salamov A."/>
            <person name="Andreopoulos B."/>
            <person name="Baker S."/>
            <person name="Barry K."/>
            <person name="Bills G."/>
            <person name="Bluhm B."/>
            <person name="Cannon C."/>
            <person name="Castanera R."/>
            <person name="Culley D."/>
            <person name="Daum C."/>
            <person name="Ezra D."/>
            <person name="Gonzalez J."/>
            <person name="Henrissat B."/>
            <person name="Kuo A."/>
            <person name="Liang C."/>
            <person name="Lipzen A."/>
            <person name="Lutzoni F."/>
            <person name="Magnuson J."/>
            <person name="Mondo S."/>
            <person name="Nolan M."/>
            <person name="Ohm R."/>
            <person name="Pangilinan J."/>
            <person name="Park H.-J."/>
            <person name="Ramirez L."/>
            <person name="Alfaro M."/>
            <person name="Sun H."/>
            <person name="Tritt A."/>
            <person name="Yoshinaga Y."/>
            <person name="Zwiers L.-H."/>
            <person name="Turgeon B."/>
            <person name="Goodwin S."/>
            <person name="Spatafora J."/>
            <person name="Crous P."/>
            <person name="Grigoriev I."/>
        </authorList>
    </citation>
    <scope>NUCLEOTIDE SEQUENCE</scope>
    <source>
        <strain evidence="9">CBS 133067</strain>
    </source>
</reference>
<dbReference type="Gene3D" id="3.30.420.10">
    <property type="entry name" value="Ribonuclease H-like superfamily/Ribonuclease H"/>
    <property type="match status" value="1"/>
</dbReference>
<dbReference type="InterPro" id="IPR012337">
    <property type="entry name" value="RNaseH-like_sf"/>
</dbReference>
<comment type="similarity">
    <text evidence="2">Belongs to the REXO1/REXO3 family.</text>
</comment>
<dbReference type="GO" id="GO:0003676">
    <property type="term" value="F:nucleic acid binding"/>
    <property type="evidence" value="ECO:0007669"/>
    <property type="project" value="InterPro"/>
</dbReference>
<keyword evidence="6" id="KW-0539">Nucleus</keyword>
<accession>A0A9P4IJ38</accession>